<keyword evidence="3" id="KW-1185">Reference proteome</keyword>
<evidence type="ECO:0000259" key="1">
    <source>
        <dbReference type="Pfam" id="PF00248"/>
    </source>
</evidence>
<accession>A0A4R0IVZ8</accession>
<protein>
    <submittedName>
        <fullName evidence="2">Aldo/keto reductase</fullName>
    </submittedName>
</protein>
<evidence type="ECO:0000313" key="2">
    <source>
        <dbReference type="EMBL" id="TCC37519.1"/>
    </source>
</evidence>
<dbReference type="EMBL" id="SJKD01000015">
    <property type="protein sequence ID" value="TCC37519.1"/>
    <property type="molecule type" value="Genomic_DNA"/>
</dbReference>
<comment type="caution">
    <text evidence="2">The sequence shown here is derived from an EMBL/GenBank/DDBJ whole genome shotgun (WGS) entry which is preliminary data.</text>
</comment>
<feature type="domain" description="NADP-dependent oxidoreductase" evidence="1">
    <location>
        <begin position="5"/>
        <end position="161"/>
    </location>
</feature>
<sequence>MGKFGLGAWSISGTITRDGKPVSWGEVDDDESIRAIHRALELGVTFFDTADAYGTGRSERVLGRAFAGRREQVVIATKFGHIYDETRRTLAGTDTSPDYIRRACEASLRRLDTDYIDLYQLHCGTDSDAESLVIRDVLEELVEAGKIRAYGWSTDDVAQAELFSGGVSAEAGPGDDLRDADPNCGETCLHE</sequence>
<dbReference type="PANTHER" id="PTHR43312:SF1">
    <property type="entry name" value="NADP-DEPENDENT OXIDOREDUCTASE DOMAIN-CONTAINING PROTEIN"/>
    <property type="match status" value="1"/>
</dbReference>
<dbReference type="AlphaFoldDB" id="A0A4R0IVZ8"/>
<dbReference type="Gene3D" id="3.20.20.100">
    <property type="entry name" value="NADP-dependent oxidoreductase domain"/>
    <property type="match status" value="1"/>
</dbReference>
<proteinExistence type="predicted"/>
<gene>
    <name evidence="2" type="ORF">E0H75_40775</name>
</gene>
<dbReference type="CDD" id="cd19086">
    <property type="entry name" value="AKR_AKR11C1"/>
    <property type="match status" value="1"/>
</dbReference>
<organism evidence="2 3">
    <name type="scientific">Kribbella capetownensis</name>
    <dbReference type="NCBI Taxonomy" id="1572659"/>
    <lineage>
        <taxon>Bacteria</taxon>
        <taxon>Bacillati</taxon>
        <taxon>Actinomycetota</taxon>
        <taxon>Actinomycetes</taxon>
        <taxon>Propionibacteriales</taxon>
        <taxon>Kribbellaceae</taxon>
        <taxon>Kribbella</taxon>
    </lineage>
</organism>
<dbReference type="InterPro" id="IPR023210">
    <property type="entry name" value="NADP_OxRdtase_dom"/>
</dbReference>
<dbReference type="InterPro" id="IPR053135">
    <property type="entry name" value="AKR2_Oxidoreductase"/>
</dbReference>
<dbReference type="Proteomes" id="UP000293342">
    <property type="component" value="Unassembled WGS sequence"/>
</dbReference>
<dbReference type="InterPro" id="IPR036812">
    <property type="entry name" value="NAD(P)_OxRdtase_dom_sf"/>
</dbReference>
<name>A0A4R0IVZ8_9ACTN</name>
<reference evidence="2 3" key="1">
    <citation type="submission" date="2019-02" db="EMBL/GenBank/DDBJ databases">
        <title>Kribbella capetownensis sp. nov. and Kribbella speibonae sp. nov., isolated from soil.</title>
        <authorList>
            <person name="Curtis S.M."/>
            <person name="Norton I."/>
            <person name="Everest G.J."/>
            <person name="Meyers P.R."/>
        </authorList>
    </citation>
    <scope>NUCLEOTIDE SEQUENCE [LARGE SCALE GENOMIC DNA]</scope>
    <source>
        <strain evidence="2 3">YM53</strain>
    </source>
</reference>
<dbReference type="PANTHER" id="PTHR43312">
    <property type="entry name" value="D-THREO-ALDOSE 1-DEHYDROGENASE"/>
    <property type="match status" value="1"/>
</dbReference>
<dbReference type="SUPFAM" id="SSF51430">
    <property type="entry name" value="NAD(P)-linked oxidoreductase"/>
    <property type="match status" value="1"/>
</dbReference>
<dbReference type="OrthoDB" id="3664926at2"/>
<dbReference type="Pfam" id="PF00248">
    <property type="entry name" value="Aldo_ket_red"/>
    <property type="match status" value="1"/>
</dbReference>
<evidence type="ECO:0000313" key="3">
    <source>
        <dbReference type="Proteomes" id="UP000293342"/>
    </source>
</evidence>